<dbReference type="Proteomes" id="UP001165587">
    <property type="component" value="Unassembled WGS sequence"/>
</dbReference>
<name>A0AA41XDK7_9MICO</name>
<dbReference type="InterPro" id="IPR051400">
    <property type="entry name" value="HAD-like_hydrolase"/>
</dbReference>
<gene>
    <name evidence="4" type="ORF">N1028_10165</name>
</gene>
<comment type="cofactor">
    <cofactor evidence="1">
        <name>Mg(2+)</name>
        <dbReference type="ChEBI" id="CHEBI:18420"/>
    </cofactor>
</comment>
<dbReference type="NCBIfam" id="TIGR01549">
    <property type="entry name" value="HAD-SF-IA-v1"/>
    <property type="match status" value="1"/>
</dbReference>
<proteinExistence type="predicted"/>
<sequence>MTGRPLLLLDLDNTLVDRAGAFAQWAGLFAAEHGREDDAAFIVAADRNGHTPRPVLAATVLGRFGLDTDPATVERMVDRLLYEHVDFVEVYDGLAEHLEVLADDGVRLAILSNGPVEQQGRKLRRTGIDRRMVDTVISEGVGVKKPDERIFRIALERAGGDPAGTWMVGDDPVNDVAGGRAAGLRTAWVGHGTVWSERGDAAAPPTLEAATTREVLDLILDR</sequence>
<dbReference type="SFLD" id="SFLDG01129">
    <property type="entry name" value="C1.5:_HAD__Beta-PGM__Phosphata"/>
    <property type="match status" value="1"/>
</dbReference>
<dbReference type="Gene3D" id="3.40.50.1000">
    <property type="entry name" value="HAD superfamily/HAD-like"/>
    <property type="match status" value="1"/>
</dbReference>
<organism evidence="4 5">
    <name type="scientific">Herbiconiux oxytropis</name>
    <dbReference type="NCBI Taxonomy" id="2970915"/>
    <lineage>
        <taxon>Bacteria</taxon>
        <taxon>Bacillati</taxon>
        <taxon>Actinomycetota</taxon>
        <taxon>Actinomycetes</taxon>
        <taxon>Micrococcales</taxon>
        <taxon>Microbacteriaceae</taxon>
        <taxon>Herbiconiux</taxon>
    </lineage>
</organism>
<keyword evidence="5" id="KW-1185">Reference proteome</keyword>
<protein>
    <submittedName>
        <fullName evidence="4">HAD family hydrolase</fullName>
    </submittedName>
</protein>
<evidence type="ECO:0000256" key="1">
    <source>
        <dbReference type="ARBA" id="ARBA00001946"/>
    </source>
</evidence>
<reference evidence="4" key="1">
    <citation type="submission" date="2022-08" db="EMBL/GenBank/DDBJ databases">
        <authorList>
            <person name="Deng Y."/>
            <person name="Han X.-F."/>
            <person name="Zhang Y.-Q."/>
        </authorList>
    </citation>
    <scope>NUCLEOTIDE SEQUENCE</scope>
    <source>
        <strain evidence="4">CPCC 203407</strain>
    </source>
</reference>
<dbReference type="SFLD" id="SFLDS00003">
    <property type="entry name" value="Haloacid_Dehalogenase"/>
    <property type="match status" value="1"/>
</dbReference>
<dbReference type="Gene3D" id="1.10.150.520">
    <property type="match status" value="1"/>
</dbReference>
<dbReference type="InterPro" id="IPR036412">
    <property type="entry name" value="HAD-like_sf"/>
</dbReference>
<dbReference type="EMBL" id="JANLCK010000004">
    <property type="protein sequence ID" value="MCS5726256.1"/>
    <property type="molecule type" value="Genomic_DNA"/>
</dbReference>
<dbReference type="Pfam" id="PF00702">
    <property type="entry name" value="Hydrolase"/>
    <property type="match status" value="1"/>
</dbReference>
<comment type="caution">
    <text evidence="4">The sequence shown here is derived from an EMBL/GenBank/DDBJ whole genome shotgun (WGS) entry which is preliminary data.</text>
</comment>
<dbReference type="InterPro" id="IPR006439">
    <property type="entry name" value="HAD-SF_hydro_IA"/>
</dbReference>
<evidence type="ECO:0000313" key="5">
    <source>
        <dbReference type="Proteomes" id="UP001165587"/>
    </source>
</evidence>
<dbReference type="AlphaFoldDB" id="A0AA41XDK7"/>
<dbReference type="GO" id="GO:0016787">
    <property type="term" value="F:hydrolase activity"/>
    <property type="evidence" value="ECO:0007669"/>
    <property type="project" value="UniProtKB-KW"/>
</dbReference>
<dbReference type="PANTHER" id="PTHR46470">
    <property type="entry name" value="N-ACYLNEURAMINATE-9-PHOSPHATASE"/>
    <property type="match status" value="1"/>
</dbReference>
<dbReference type="SUPFAM" id="SSF56784">
    <property type="entry name" value="HAD-like"/>
    <property type="match status" value="1"/>
</dbReference>
<dbReference type="RefSeq" id="WP_259527666.1">
    <property type="nucleotide sequence ID" value="NZ_JANLCK010000004.1"/>
</dbReference>
<dbReference type="InterPro" id="IPR023214">
    <property type="entry name" value="HAD_sf"/>
</dbReference>
<evidence type="ECO:0000256" key="3">
    <source>
        <dbReference type="ARBA" id="ARBA00022842"/>
    </source>
</evidence>
<dbReference type="GO" id="GO:0044281">
    <property type="term" value="P:small molecule metabolic process"/>
    <property type="evidence" value="ECO:0007669"/>
    <property type="project" value="UniProtKB-ARBA"/>
</dbReference>
<evidence type="ECO:0000313" key="4">
    <source>
        <dbReference type="EMBL" id="MCS5726256.1"/>
    </source>
</evidence>
<accession>A0AA41XDK7</accession>
<keyword evidence="3" id="KW-0460">Magnesium</keyword>
<keyword evidence="2 4" id="KW-0378">Hydrolase</keyword>
<evidence type="ECO:0000256" key="2">
    <source>
        <dbReference type="ARBA" id="ARBA00022801"/>
    </source>
</evidence>